<keyword evidence="4 8" id="KW-1133">Transmembrane helix</keyword>
<feature type="region of interest" description="Disordered" evidence="7">
    <location>
        <begin position="1"/>
        <end position="42"/>
    </location>
</feature>
<evidence type="ECO:0000313" key="10">
    <source>
        <dbReference type="EMBL" id="GID57666.1"/>
    </source>
</evidence>
<gene>
    <name evidence="10" type="ORF">Aco03nite_060700</name>
</gene>
<dbReference type="Proteomes" id="UP000612282">
    <property type="component" value="Unassembled WGS sequence"/>
</dbReference>
<evidence type="ECO:0000256" key="2">
    <source>
        <dbReference type="ARBA" id="ARBA00022475"/>
    </source>
</evidence>
<dbReference type="Pfam" id="PF13396">
    <property type="entry name" value="PLDc_N"/>
    <property type="match status" value="1"/>
</dbReference>
<evidence type="ECO:0000256" key="6">
    <source>
        <dbReference type="SAM" id="Coils"/>
    </source>
</evidence>
<keyword evidence="11" id="KW-1185">Reference proteome</keyword>
<evidence type="ECO:0000256" key="5">
    <source>
        <dbReference type="ARBA" id="ARBA00023136"/>
    </source>
</evidence>
<keyword evidence="2" id="KW-1003">Cell membrane</keyword>
<feature type="transmembrane region" description="Helical" evidence="8">
    <location>
        <begin position="104"/>
        <end position="125"/>
    </location>
</feature>
<feature type="compositionally biased region" description="Gly residues" evidence="7">
    <location>
        <begin position="71"/>
        <end position="82"/>
    </location>
</feature>
<evidence type="ECO:0000256" key="8">
    <source>
        <dbReference type="SAM" id="Phobius"/>
    </source>
</evidence>
<evidence type="ECO:0000256" key="4">
    <source>
        <dbReference type="ARBA" id="ARBA00022989"/>
    </source>
</evidence>
<keyword evidence="5 8" id="KW-0472">Membrane</keyword>
<feature type="region of interest" description="Disordered" evidence="7">
    <location>
        <begin position="54"/>
        <end position="82"/>
    </location>
</feature>
<name>A0ABQ3XGN7_9ACTN</name>
<comment type="subcellular location">
    <subcellularLocation>
        <location evidence="1">Cell membrane</location>
        <topology evidence="1">Multi-pass membrane protein</topology>
    </subcellularLocation>
</comment>
<dbReference type="InterPro" id="IPR027379">
    <property type="entry name" value="CLS_N"/>
</dbReference>
<evidence type="ECO:0000256" key="1">
    <source>
        <dbReference type="ARBA" id="ARBA00004651"/>
    </source>
</evidence>
<reference evidence="10 11" key="1">
    <citation type="submission" date="2021-01" db="EMBL/GenBank/DDBJ databases">
        <title>Whole genome shotgun sequence of Actinoplanes couchii NBRC 106145.</title>
        <authorList>
            <person name="Komaki H."/>
            <person name="Tamura T."/>
        </authorList>
    </citation>
    <scope>NUCLEOTIDE SEQUENCE [LARGE SCALE GENOMIC DNA]</scope>
    <source>
        <strain evidence="10 11">NBRC 106145</strain>
    </source>
</reference>
<feature type="coiled-coil region" evidence="6">
    <location>
        <begin position="199"/>
        <end position="226"/>
    </location>
</feature>
<keyword evidence="3 8" id="KW-0812">Transmembrane</keyword>
<protein>
    <recommendedName>
        <fullName evidence="9">Cardiolipin synthase N-terminal domain-containing protein</fullName>
    </recommendedName>
</protein>
<feature type="domain" description="Cardiolipin synthase N-terminal" evidence="9">
    <location>
        <begin position="114"/>
        <end position="159"/>
    </location>
</feature>
<comment type="caution">
    <text evidence="10">The sequence shown here is derived from an EMBL/GenBank/DDBJ whole genome shotgun (WGS) entry which is preliminary data.</text>
</comment>
<sequence length="228" mass="24338">MRRVKAKGKAMVRGVEPQVGSREPGAGSREPGAGSPGAGSWELGAGSGALGAGNGAPGIGNGERSARSGERGAGGGERGAGSRIGGNGVTGLGIVWHHRRVIRLYSLFVLVDLVLIVCALISCLSAEEHEIRALPRVVWVFLILLFSPIGGIAWFVAGRPARPITLSNGTVWRPGSGFPEKQRPRAPDDDPEFLNGINKKDDEDLMKKWEADLRRREEEMRRKETGES</sequence>
<accession>A0ABQ3XGN7</accession>
<proteinExistence type="predicted"/>
<evidence type="ECO:0000259" key="9">
    <source>
        <dbReference type="Pfam" id="PF13396"/>
    </source>
</evidence>
<feature type="region of interest" description="Disordered" evidence="7">
    <location>
        <begin position="175"/>
        <end position="198"/>
    </location>
</feature>
<feature type="transmembrane region" description="Helical" evidence="8">
    <location>
        <begin position="137"/>
        <end position="157"/>
    </location>
</feature>
<keyword evidence="6" id="KW-0175">Coiled coil</keyword>
<evidence type="ECO:0000256" key="7">
    <source>
        <dbReference type="SAM" id="MobiDB-lite"/>
    </source>
</evidence>
<organism evidence="10 11">
    <name type="scientific">Actinoplanes couchii</name>
    <dbReference type="NCBI Taxonomy" id="403638"/>
    <lineage>
        <taxon>Bacteria</taxon>
        <taxon>Bacillati</taxon>
        <taxon>Actinomycetota</taxon>
        <taxon>Actinomycetes</taxon>
        <taxon>Micromonosporales</taxon>
        <taxon>Micromonosporaceae</taxon>
        <taxon>Actinoplanes</taxon>
    </lineage>
</organism>
<feature type="compositionally biased region" description="Basic residues" evidence="7">
    <location>
        <begin position="1"/>
        <end position="10"/>
    </location>
</feature>
<dbReference type="EMBL" id="BOMG01000075">
    <property type="protein sequence ID" value="GID57666.1"/>
    <property type="molecule type" value="Genomic_DNA"/>
</dbReference>
<evidence type="ECO:0000313" key="11">
    <source>
        <dbReference type="Proteomes" id="UP000612282"/>
    </source>
</evidence>
<evidence type="ECO:0000256" key="3">
    <source>
        <dbReference type="ARBA" id="ARBA00022692"/>
    </source>
</evidence>